<dbReference type="EMBL" id="LXEW01000024">
    <property type="protein sequence ID" value="OAT52203.1"/>
    <property type="molecule type" value="Genomic_DNA"/>
</dbReference>
<dbReference type="AlphaFoldDB" id="A0A1B7JWA7"/>
<dbReference type="InterPro" id="IPR036937">
    <property type="entry name" value="Adhesion_dom_fimbrial_sf"/>
</dbReference>
<feature type="domain" description="Fimbrial-type adhesion" evidence="2">
    <location>
        <begin position="33"/>
        <end position="176"/>
    </location>
</feature>
<dbReference type="GO" id="GO:0007155">
    <property type="term" value="P:cell adhesion"/>
    <property type="evidence" value="ECO:0007669"/>
    <property type="project" value="InterPro"/>
</dbReference>
<proteinExistence type="predicted"/>
<dbReference type="GO" id="GO:0009289">
    <property type="term" value="C:pilus"/>
    <property type="evidence" value="ECO:0007669"/>
    <property type="project" value="InterPro"/>
</dbReference>
<dbReference type="OrthoDB" id="6464152at2"/>
<keyword evidence="4" id="KW-1185">Reference proteome</keyword>
<dbReference type="InterPro" id="IPR000259">
    <property type="entry name" value="Adhesion_dom_fimbrial"/>
</dbReference>
<evidence type="ECO:0000259" key="2">
    <source>
        <dbReference type="Pfam" id="PF00419"/>
    </source>
</evidence>
<feature type="signal peptide" evidence="1">
    <location>
        <begin position="1"/>
        <end position="20"/>
    </location>
</feature>
<dbReference type="PATRIC" id="fig|1354272.4.peg.1645"/>
<keyword evidence="1" id="KW-0732">Signal</keyword>
<name>A0A1B7JWA7_9GAMM</name>
<reference evidence="3 4" key="1">
    <citation type="submission" date="2016-04" db="EMBL/GenBank/DDBJ databases">
        <title>ATOL: Assembling a taxonomically balanced genome-scale reconstruction of the evolutionary history of the Enterobacteriaceae.</title>
        <authorList>
            <person name="Plunkett G.III."/>
            <person name="Neeno-Eckwall E.C."/>
            <person name="Glasner J.D."/>
            <person name="Perna N.T."/>
        </authorList>
    </citation>
    <scope>NUCLEOTIDE SEQUENCE [LARGE SCALE GENOMIC DNA]</scope>
    <source>
        <strain evidence="3 4">ATCC 35613</strain>
    </source>
</reference>
<accession>A0A1B7JWA7</accession>
<organism evidence="3 4">
    <name type="scientific">Providencia heimbachae ATCC 35613</name>
    <dbReference type="NCBI Taxonomy" id="1354272"/>
    <lineage>
        <taxon>Bacteria</taxon>
        <taxon>Pseudomonadati</taxon>
        <taxon>Pseudomonadota</taxon>
        <taxon>Gammaproteobacteria</taxon>
        <taxon>Enterobacterales</taxon>
        <taxon>Morganellaceae</taxon>
        <taxon>Providencia</taxon>
    </lineage>
</organism>
<feature type="chain" id="PRO_5008595587" evidence="1">
    <location>
        <begin position="21"/>
        <end position="177"/>
    </location>
</feature>
<dbReference type="Pfam" id="PF00419">
    <property type="entry name" value="Fimbrial"/>
    <property type="match status" value="1"/>
</dbReference>
<dbReference type="InterPro" id="IPR008966">
    <property type="entry name" value="Adhesion_dom_sf"/>
</dbReference>
<evidence type="ECO:0000256" key="1">
    <source>
        <dbReference type="SAM" id="SignalP"/>
    </source>
</evidence>
<gene>
    <name evidence="3" type="ORF">M998_1617</name>
</gene>
<dbReference type="SUPFAM" id="SSF49401">
    <property type="entry name" value="Bacterial adhesins"/>
    <property type="match status" value="1"/>
</dbReference>
<evidence type="ECO:0000313" key="4">
    <source>
        <dbReference type="Proteomes" id="UP000078224"/>
    </source>
</evidence>
<dbReference type="Gene3D" id="2.60.40.1090">
    <property type="entry name" value="Fimbrial-type adhesion domain"/>
    <property type="match status" value="1"/>
</dbReference>
<sequence>MVLIKNMLLLLLCVSFSSLSADINNGRADVKVNITATIVAPVCNLVGQNNETTLFVNFNNVDFSQVESGSAYNDILIKYSCEGNQVPANKVMNLYLYPTKYGTYTQLGSNVLNTSMRGLGISLKKDNINLDLNKWIPFGSNDIRGTFILRATLITPDKSLLSEGNFDSSVAILMSYL</sequence>
<protein>
    <submittedName>
        <fullName evidence="3">Fimbrial adhesion protein</fullName>
    </submittedName>
</protein>
<comment type="caution">
    <text evidence="3">The sequence shown here is derived from an EMBL/GenBank/DDBJ whole genome shotgun (WGS) entry which is preliminary data.</text>
</comment>
<evidence type="ECO:0000313" key="3">
    <source>
        <dbReference type="EMBL" id="OAT52203.1"/>
    </source>
</evidence>
<dbReference type="Proteomes" id="UP000078224">
    <property type="component" value="Unassembled WGS sequence"/>
</dbReference>